<reference evidence="1 2" key="1">
    <citation type="submission" date="2024-09" db="EMBL/GenBank/DDBJ databases">
        <title>Chromosome-scale assembly of Riccia fluitans.</title>
        <authorList>
            <person name="Paukszto L."/>
            <person name="Sawicki J."/>
            <person name="Karawczyk K."/>
            <person name="Piernik-Szablinska J."/>
            <person name="Szczecinska M."/>
            <person name="Mazdziarz M."/>
        </authorList>
    </citation>
    <scope>NUCLEOTIDE SEQUENCE [LARGE SCALE GENOMIC DNA]</scope>
    <source>
        <strain evidence="1">Rf_01</strain>
        <tissue evidence="1">Aerial parts of the thallus</tissue>
    </source>
</reference>
<accession>A0ABD1Z8T2</accession>
<protein>
    <submittedName>
        <fullName evidence="1">Uncharacterized protein</fullName>
    </submittedName>
</protein>
<keyword evidence="2" id="KW-1185">Reference proteome</keyword>
<dbReference type="AlphaFoldDB" id="A0ABD1Z8T2"/>
<sequence>MKRDRRWERTAKTYTWNAGVSSKRPGTTRTWRAGIITTGATAKPDRPGRIITARIVWSGAVHTSEDANLHQIDPTWQLNRGWE</sequence>
<name>A0ABD1Z8T2_9MARC</name>
<gene>
    <name evidence="1" type="ORF">R1flu_011658</name>
</gene>
<organism evidence="1 2">
    <name type="scientific">Riccia fluitans</name>
    <dbReference type="NCBI Taxonomy" id="41844"/>
    <lineage>
        <taxon>Eukaryota</taxon>
        <taxon>Viridiplantae</taxon>
        <taxon>Streptophyta</taxon>
        <taxon>Embryophyta</taxon>
        <taxon>Marchantiophyta</taxon>
        <taxon>Marchantiopsida</taxon>
        <taxon>Marchantiidae</taxon>
        <taxon>Marchantiales</taxon>
        <taxon>Ricciaceae</taxon>
        <taxon>Riccia</taxon>
    </lineage>
</organism>
<dbReference type="Proteomes" id="UP001605036">
    <property type="component" value="Unassembled WGS sequence"/>
</dbReference>
<comment type="caution">
    <text evidence="1">The sequence shown here is derived from an EMBL/GenBank/DDBJ whole genome shotgun (WGS) entry which is preliminary data.</text>
</comment>
<dbReference type="EMBL" id="JBHFFA010000002">
    <property type="protein sequence ID" value="KAL2644071.1"/>
    <property type="molecule type" value="Genomic_DNA"/>
</dbReference>
<proteinExistence type="predicted"/>
<evidence type="ECO:0000313" key="2">
    <source>
        <dbReference type="Proteomes" id="UP001605036"/>
    </source>
</evidence>
<evidence type="ECO:0000313" key="1">
    <source>
        <dbReference type="EMBL" id="KAL2644071.1"/>
    </source>
</evidence>